<feature type="transmembrane region" description="Helical" evidence="1">
    <location>
        <begin position="12"/>
        <end position="31"/>
    </location>
</feature>
<dbReference type="Proteomes" id="UP000276215">
    <property type="component" value="Unassembled WGS sequence"/>
</dbReference>
<evidence type="ECO:0000313" key="2">
    <source>
        <dbReference type="EMBL" id="RPA97576.1"/>
    </source>
</evidence>
<keyword evidence="1" id="KW-0472">Membrane</keyword>
<sequence>MDKKIPQTKNRGAVSSWVYMLYLISPTWPLLHFLPKPPPTYFTQKILCISTVGSLIEIRQHREISFLSATSPEKPPIN</sequence>
<protein>
    <submittedName>
        <fullName evidence="2">Uncharacterized protein</fullName>
    </submittedName>
</protein>
<proteinExistence type="predicted"/>
<name>A0A3N4JH29_9PEZI</name>
<organism evidence="2 3">
    <name type="scientific">Choiromyces venosus 120613-1</name>
    <dbReference type="NCBI Taxonomy" id="1336337"/>
    <lineage>
        <taxon>Eukaryota</taxon>
        <taxon>Fungi</taxon>
        <taxon>Dikarya</taxon>
        <taxon>Ascomycota</taxon>
        <taxon>Pezizomycotina</taxon>
        <taxon>Pezizomycetes</taxon>
        <taxon>Pezizales</taxon>
        <taxon>Tuberaceae</taxon>
        <taxon>Choiromyces</taxon>
    </lineage>
</organism>
<accession>A0A3N4JH29</accession>
<evidence type="ECO:0000256" key="1">
    <source>
        <dbReference type="SAM" id="Phobius"/>
    </source>
</evidence>
<keyword evidence="3" id="KW-1185">Reference proteome</keyword>
<keyword evidence="1" id="KW-0812">Transmembrane</keyword>
<gene>
    <name evidence="2" type="ORF">L873DRAFT_1114249</name>
</gene>
<reference evidence="2 3" key="1">
    <citation type="journal article" date="2018" name="Nat. Ecol. Evol.">
        <title>Pezizomycetes genomes reveal the molecular basis of ectomycorrhizal truffle lifestyle.</title>
        <authorList>
            <person name="Murat C."/>
            <person name="Payen T."/>
            <person name="Noel B."/>
            <person name="Kuo A."/>
            <person name="Morin E."/>
            <person name="Chen J."/>
            <person name="Kohler A."/>
            <person name="Krizsan K."/>
            <person name="Balestrini R."/>
            <person name="Da Silva C."/>
            <person name="Montanini B."/>
            <person name="Hainaut M."/>
            <person name="Levati E."/>
            <person name="Barry K.W."/>
            <person name="Belfiori B."/>
            <person name="Cichocki N."/>
            <person name="Clum A."/>
            <person name="Dockter R.B."/>
            <person name="Fauchery L."/>
            <person name="Guy J."/>
            <person name="Iotti M."/>
            <person name="Le Tacon F."/>
            <person name="Lindquist E.A."/>
            <person name="Lipzen A."/>
            <person name="Malagnac F."/>
            <person name="Mello A."/>
            <person name="Molinier V."/>
            <person name="Miyauchi S."/>
            <person name="Poulain J."/>
            <person name="Riccioni C."/>
            <person name="Rubini A."/>
            <person name="Sitrit Y."/>
            <person name="Splivallo R."/>
            <person name="Traeger S."/>
            <person name="Wang M."/>
            <person name="Zifcakova L."/>
            <person name="Wipf D."/>
            <person name="Zambonelli A."/>
            <person name="Paolocci F."/>
            <person name="Nowrousian M."/>
            <person name="Ottonello S."/>
            <person name="Baldrian P."/>
            <person name="Spatafora J.W."/>
            <person name="Henrissat B."/>
            <person name="Nagy L.G."/>
            <person name="Aury J.M."/>
            <person name="Wincker P."/>
            <person name="Grigoriev I.V."/>
            <person name="Bonfante P."/>
            <person name="Martin F.M."/>
        </authorList>
    </citation>
    <scope>NUCLEOTIDE SEQUENCE [LARGE SCALE GENOMIC DNA]</scope>
    <source>
        <strain evidence="2 3">120613-1</strain>
    </source>
</reference>
<evidence type="ECO:0000313" key="3">
    <source>
        <dbReference type="Proteomes" id="UP000276215"/>
    </source>
</evidence>
<dbReference type="AlphaFoldDB" id="A0A3N4JH29"/>
<dbReference type="EMBL" id="ML120403">
    <property type="protein sequence ID" value="RPA97576.1"/>
    <property type="molecule type" value="Genomic_DNA"/>
</dbReference>
<keyword evidence="1" id="KW-1133">Transmembrane helix</keyword>